<geneLocation type="plasmid" evidence="2">
    <name>pMRY18-106EAS_1</name>
</geneLocation>
<evidence type="ECO:0000313" key="1">
    <source>
        <dbReference type="EMBL" id="BBI97873.1"/>
    </source>
</evidence>
<dbReference type="EMBL" id="AP019534">
    <property type="protein sequence ID" value="BBI97873.1"/>
    <property type="molecule type" value="Genomic_DNA"/>
</dbReference>
<gene>
    <name evidence="1" type="ORF">MRY18106EAS_P0690</name>
    <name evidence="2" type="ORF">MRY18106EAS_P0920</name>
</gene>
<name>A0A455VWK1_ENTAS</name>
<protein>
    <submittedName>
        <fullName evidence="2">Uncharacterized protein</fullName>
    </submittedName>
</protein>
<dbReference type="EMBL" id="AP019534">
    <property type="protein sequence ID" value="BBI97892.1"/>
    <property type="molecule type" value="Genomic_DNA"/>
</dbReference>
<dbReference type="RefSeq" id="WP_168445055.1">
    <property type="nucleotide sequence ID" value="NZ_AP019534.1"/>
</dbReference>
<keyword evidence="2" id="KW-0614">Plasmid</keyword>
<evidence type="ECO:0000313" key="2">
    <source>
        <dbReference type="EMBL" id="BBI97892.1"/>
    </source>
</evidence>
<sequence>MGMLYVRSFTIQMNISLSISGVDNYLKKASGNTFLSQKLITTIAGENEW</sequence>
<organism evidence="2">
    <name type="scientific">Enterobacter asburiae</name>
    <dbReference type="NCBI Taxonomy" id="61645"/>
    <lineage>
        <taxon>Bacteria</taxon>
        <taxon>Pseudomonadati</taxon>
        <taxon>Pseudomonadota</taxon>
        <taxon>Gammaproteobacteria</taxon>
        <taxon>Enterobacterales</taxon>
        <taxon>Enterobacteriaceae</taxon>
        <taxon>Enterobacter</taxon>
        <taxon>Enterobacter cloacae complex</taxon>
    </lineage>
</organism>
<proteinExistence type="predicted"/>
<accession>A0A455VWK1</accession>
<reference evidence="2" key="1">
    <citation type="submission" date="2019-03" db="EMBL/GenBank/DDBJ databases">
        <title>Complete genome sequences of Enterobacter asburiae str. MRY18-106 isolated from a patient in Japan.</title>
        <authorList>
            <person name="Sekizuka T."/>
            <person name="Matsui M."/>
            <person name="Takara T."/>
            <person name="Uechi A."/>
            <person name="Harakuni M."/>
            <person name="Kimura T."/>
            <person name="Suzuki S."/>
            <person name="Kuroda M."/>
        </authorList>
    </citation>
    <scope>NUCLEOTIDE SEQUENCE</scope>
    <source>
        <strain evidence="2">MRY18-106</strain>
        <plasmid evidence="2">pMRY18-106EAS_1</plasmid>
    </source>
</reference>
<dbReference type="AlphaFoldDB" id="A0A455VWK1"/>